<evidence type="ECO:0000256" key="4">
    <source>
        <dbReference type="ARBA" id="ARBA00022490"/>
    </source>
</evidence>
<dbReference type="InterPro" id="IPR011004">
    <property type="entry name" value="Trimer_LpxA-like_sf"/>
</dbReference>
<evidence type="ECO:0000256" key="1">
    <source>
        <dbReference type="ARBA" id="ARBA00004245"/>
    </source>
</evidence>
<keyword evidence="8" id="KW-1185">Reference proteome</keyword>
<dbReference type="InParanoid" id="A0A2J7Q5C4"/>
<keyword evidence="4" id="KW-0963">Cytoplasm</keyword>
<dbReference type="Gene3D" id="2.160.10.10">
    <property type="entry name" value="Hexapeptide repeat proteins"/>
    <property type="match status" value="1"/>
</dbReference>
<dbReference type="InterPro" id="IPR027777">
    <property type="entry name" value="DCTN6"/>
</dbReference>
<comment type="function">
    <text evidence="6">Part of the dynactin complex that activates the molecular motor dynein for ultra-processive transport along microtubules.</text>
</comment>
<evidence type="ECO:0000256" key="2">
    <source>
        <dbReference type="ARBA" id="ARBA00007719"/>
    </source>
</evidence>
<keyword evidence="5" id="KW-0206">Cytoskeleton</keyword>
<proteinExistence type="inferred from homology"/>
<gene>
    <name evidence="7" type="primary">Dctn6</name>
    <name evidence="7" type="ORF">B7P43_G16800</name>
</gene>
<dbReference type="CDD" id="cd04646">
    <property type="entry name" value="LbH_Dynactin_6"/>
    <property type="match status" value="1"/>
</dbReference>
<dbReference type="SUPFAM" id="SSF51161">
    <property type="entry name" value="Trimeric LpxA-like enzymes"/>
    <property type="match status" value="1"/>
</dbReference>
<dbReference type="Proteomes" id="UP000235965">
    <property type="component" value="Unassembled WGS sequence"/>
</dbReference>
<dbReference type="EMBL" id="NEVH01017576">
    <property type="protein sequence ID" value="PNF23779.1"/>
    <property type="molecule type" value="Genomic_DNA"/>
</dbReference>
<comment type="similarity">
    <text evidence="2">Belongs to the dynactin subunits 5/6 family. Dynactin subunit 6 subfamily.</text>
</comment>
<sequence>MVVFTPRLPLKRSWTHPLATQTRMPTIGQSNGVTSTTAQYLHRTGTYLPASWNDVPFLESPWYRTAMGNHLRRIDAFLEASVKIAPGAMVCNECELRGDITIGSMTVIHPRASIIAEAGPIIIGDCNIIEEQARIINRGPPGDAAPTSTPVMIIGANNVFEVDCTSEAQKIGDNNVLESKCLYNLCVGSERKMFR</sequence>
<dbReference type="OrthoDB" id="2355at2759"/>
<organism evidence="7 8">
    <name type="scientific">Cryptotermes secundus</name>
    <dbReference type="NCBI Taxonomy" id="105785"/>
    <lineage>
        <taxon>Eukaryota</taxon>
        <taxon>Metazoa</taxon>
        <taxon>Ecdysozoa</taxon>
        <taxon>Arthropoda</taxon>
        <taxon>Hexapoda</taxon>
        <taxon>Insecta</taxon>
        <taxon>Pterygota</taxon>
        <taxon>Neoptera</taxon>
        <taxon>Polyneoptera</taxon>
        <taxon>Dictyoptera</taxon>
        <taxon>Blattodea</taxon>
        <taxon>Blattoidea</taxon>
        <taxon>Termitoidae</taxon>
        <taxon>Kalotermitidae</taxon>
        <taxon>Cryptotermitinae</taxon>
        <taxon>Cryptotermes</taxon>
    </lineage>
</organism>
<evidence type="ECO:0000256" key="5">
    <source>
        <dbReference type="ARBA" id="ARBA00023212"/>
    </source>
</evidence>
<evidence type="ECO:0000256" key="3">
    <source>
        <dbReference type="ARBA" id="ARBA00016573"/>
    </source>
</evidence>
<reference evidence="7 8" key="1">
    <citation type="submission" date="2017-12" db="EMBL/GenBank/DDBJ databases">
        <title>Hemimetabolous genomes reveal molecular basis of termite eusociality.</title>
        <authorList>
            <person name="Harrison M.C."/>
            <person name="Jongepier E."/>
            <person name="Robertson H.M."/>
            <person name="Arning N."/>
            <person name="Bitard-Feildel T."/>
            <person name="Chao H."/>
            <person name="Childers C.P."/>
            <person name="Dinh H."/>
            <person name="Doddapaneni H."/>
            <person name="Dugan S."/>
            <person name="Gowin J."/>
            <person name="Greiner C."/>
            <person name="Han Y."/>
            <person name="Hu H."/>
            <person name="Hughes D.S.T."/>
            <person name="Huylmans A.-K."/>
            <person name="Kemena C."/>
            <person name="Kremer L.P.M."/>
            <person name="Lee S.L."/>
            <person name="Lopez-Ezquerra A."/>
            <person name="Mallet L."/>
            <person name="Monroy-Kuhn J.M."/>
            <person name="Moser A."/>
            <person name="Murali S.C."/>
            <person name="Muzny D.M."/>
            <person name="Otani S."/>
            <person name="Piulachs M.-D."/>
            <person name="Poelchau M."/>
            <person name="Qu J."/>
            <person name="Schaub F."/>
            <person name="Wada-Katsumata A."/>
            <person name="Worley K.C."/>
            <person name="Xie Q."/>
            <person name="Ylla G."/>
            <person name="Poulsen M."/>
            <person name="Gibbs R.A."/>
            <person name="Schal C."/>
            <person name="Richards S."/>
            <person name="Belles X."/>
            <person name="Korb J."/>
            <person name="Bornberg-Bauer E."/>
        </authorList>
    </citation>
    <scope>NUCLEOTIDE SEQUENCE [LARGE SCALE GENOMIC DNA]</scope>
    <source>
        <tissue evidence="7">Whole body</tissue>
    </source>
</reference>
<dbReference type="PANTHER" id="PTHR13072">
    <property type="entry name" value="DYNACTIN 6"/>
    <property type="match status" value="1"/>
</dbReference>
<evidence type="ECO:0000256" key="6">
    <source>
        <dbReference type="ARBA" id="ARBA00034687"/>
    </source>
</evidence>
<accession>A0A2J7Q5C4</accession>
<comment type="caution">
    <text evidence="7">The sequence shown here is derived from an EMBL/GenBank/DDBJ whole genome shotgun (WGS) entry which is preliminary data.</text>
</comment>
<dbReference type="AlphaFoldDB" id="A0A2J7Q5C4"/>
<dbReference type="GO" id="GO:0005869">
    <property type="term" value="C:dynactin complex"/>
    <property type="evidence" value="ECO:0007669"/>
    <property type="project" value="InterPro"/>
</dbReference>
<comment type="subcellular location">
    <subcellularLocation>
        <location evidence="1">Cytoplasm</location>
        <location evidence="1">Cytoskeleton</location>
    </subcellularLocation>
</comment>
<evidence type="ECO:0000313" key="8">
    <source>
        <dbReference type="Proteomes" id="UP000235965"/>
    </source>
</evidence>
<dbReference type="PANTHER" id="PTHR13072:SF0">
    <property type="entry name" value="DYNACTIN SUBUNIT 6"/>
    <property type="match status" value="1"/>
</dbReference>
<protein>
    <recommendedName>
        <fullName evidence="3">Dynactin subunit 6</fullName>
    </recommendedName>
</protein>
<name>A0A2J7Q5C4_9NEOP</name>
<dbReference type="FunCoup" id="A0A2J7Q5C4">
    <property type="interactions" value="470"/>
</dbReference>
<dbReference type="GO" id="GO:0070840">
    <property type="term" value="F:dynein complex binding"/>
    <property type="evidence" value="ECO:0007669"/>
    <property type="project" value="TreeGrafter"/>
</dbReference>
<evidence type="ECO:0000313" key="7">
    <source>
        <dbReference type="EMBL" id="PNF23779.1"/>
    </source>
</evidence>
<dbReference type="GO" id="GO:0007052">
    <property type="term" value="P:mitotic spindle organization"/>
    <property type="evidence" value="ECO:0007669"/>
    <property type="project" value="TreeGrafter"/>
</dbReference>
<dbReference type="STRING" id="105785.A0A2J7Q5C4"/>